<feature type="coiled-coil region" evidence="1">
    <location>
        <begin position="375"/>
        <end position="420"/>
    </location>
</feature>
<name>A0AAZ3Q2V1_ONCTS</name>
<feature type="compositionally biased region" description="Basic and acidic residues" evidence="2">
    <location>
        <begin position="883"/>
        <end position="892"/>
    </location>
</feature>
<feature type="region of interest" description="Disordered" evidence="2">
    <location>
        <begin position="1229"/>
        <end position="1307"/>
    </location>
</feature>
<dbReference type="Gene3D" id="1.10.287.1490">
    <property type="match status" value="1"/>
</dbReference>
<feature type="compositionally biased region" description="Pro residues" evidence="2">
    <location>
        <begin position="1298"/>
        <end position="1307"/>
    </location>
</feature>
<protein>
    <recommendedName>
        <fullName evidence="5">Coiled-coil domain containing 88C</fullName>
    </recommendedName>
</protein>
<reference evidence="3" key="3">
    <citation type="submission" date="2025-09" db="UniProtKB">
        <authorList>
            <consortium name="Ensembl"/>
        </authorList>
    </citation>
    <scope>IDENTIFICATION</scope>
</reference>
<organism evidence="3 4">
    <name type="scientific">Oncorhynchus tshawytscha</name>
    <name type="common">Chinook salmon</name>
    <name type="synonym">Salmo tshawytscha</name>
    <dbReference type="NCBI Taxonomy" id="74940"/>
    <lineage>
        <taxon>Eukaryota</taxon>
        <taxon>Metazoa</taxon>
        <taxon>Chordata</taxon>
        <taxon>Craniata</taxon>
        <taxon>Vertebrata</taxon>
        <taxon>Euteleostomi</taxon>
        <taxon>Actinopterygii</taxon>
        <taxon>Neopterygii</taxon>
        <taxon>Teleostei</taxon>
        <taxon>Protacanthopterygii</taxon>
        <taxon>Salmoniformes</taxon>
        <taxon>Salmonidae</taxon>
        <taxon>Salmoninae</taxon>
        <taxon>Oncorhynchus</taxon>
    </lineage>
</organism>
<feature type="compositionally biased region" description="Pro residues" evidence="2">
    <location>
        <begin position="1247"/>
        <end position="1278"/>
    </location>
</feature>
<dbReference type="Gene3D" id="1.10.418.10">
    <property type="entry name" value="Calponin-like domain"/>
    <property type="match status" value="1"/>
</dbReference>
<dbReference type="GO" id="GO:0005737">
    <property type="term" value="C:cytoplasm"/>
    <property type="evidence" value="ECO:0007669"/>
    <property type="project" value="TreeGrafter"/>
</dbReference>
<feature type="coiled-coil region" evidence="1">
    <location>
        <begin position="567"/>
        <end position="792"/>
    </location>
</feature>
<sequence length="1307" mass="150855">HKCLPLLLPLQCERKEEIIEKIKLLDIEKQAAIVSHIQEVTHNQENVLDMQWLELPDMPPEELNPLSRNMALHLRKLIDERDECAEVIVELTQEKDYLQNVLGLDGPVSLLSKEDRQHLAVELADTKAKLRRSRLELGIHSVLLCPVQNMQVLAEARSVRAYRDEVDALREKAAKVDRLDTELSRCKERLHDVHFYKTRVEELREDNVTLIDTKAMLEEQLGAARGRCDKLHELEKENLQLRSKLHDMEMDRVTDKKRLEELIEENMLLEISQKQSMNESTHLGWELEQLAKNNDNSDSKARKSFVFELNESTSSRLLKLEKENQVLQTTIQELREASLSLEEGQLHTLELESENQGLCKKVLYRHTLIDMEGLGEDLLKDKQKLDKALETLQEDKDRQISELEQEKEHLSQAVSSLRQRAQANSEARVREVETENRVLHQTITDTGSKLARLEAQGKQSTKELETLRERGEHCEELERETAHLGRSKEQLQREVASLMITCDRAEALERDNASLEQDNRRLKKQADTAQNTSLRLTTLEKDHSLLDQENLELRRTVESLRPAAVRLAQLQQENGELERDREELARSVEELRSQGKRAERLEMSISSLGQENQRLQQSLDNSSTKIQGLERELRQAEAETGGLRRELEEVCLVAKRLEAVEKEKRGLEQELGQSEKESKQLEKEARRLWQQLEVKERVLEESALRLASLEKEGITKDKELERLKEATGKVKELERENKELQKQATIDKRTLATLREDLVNEKLKVQQQWNELETLSHELEKIGLNREKLLQEEHSCEDNKFKILESKIESTLKKTLEIREEKIQGLESRLEESSSLNQQLRTELSTVKKTLEALRQRQEEEEAHSQTQSSTLQAVGQGQGRPGQKEKWETETREATAELLKLKDRLIDIEKNVSGDAKQLLQQLDTQNSQLNVENSTLNSQSASLMAQNAVLQGQVGALESESEAWQRQREEARVGRESVLQDHERLLSVHERQAAEYEQLIAQHATLKGNQRALEQEHRTLENKYIVLLKQKDAMEALESTLQKERESLGEEIHKNALILGENQSLRGEVDRLTQTHTQLRAEYDGLQVQTKELKTSLNGAQLEVNRWQARYDSMKEQHQGLDISMTKLDNHCELLTRLKGNLEEENHHLLSQIQMLSQQNQTLLERTMESKELYHEEQKQYIDKLNSLRRQKEKLEEKIMDQYKFYDPTPKKKNHWAGAKALAKLIKPKNRQDSSRERVRSAPDIPLPEPPTLDFPDIPPPPASPSSTPPPVPPQPGLCGEPLSGGEPPRTGALPYPHPHPLQQR</sequence>
<dbReference type="GO" id="GO:0030705">
    <property type="term" value="P:cytoskeleton-dependent intracellular transport"/>
    <property type="evidence" value="ECO:0007669"/>
    <property type="project" value="TreeGrafter"/>
</dbReference>
<dbReference type="PANTHER" id="PTHR18947">
    <property type="entry name" value="HOOK PROTEINS"/>
    <property type="match status" value="1"/>
</dbReference>
<dbReference type="GO" id="GO:0008017">
    <property type="term" value="F:microtubule binding"/>
    <property type="evidence" value="ECO:0007669"/>
    <property type="project" value="TreeGrafter"/>
</dbReference>
<evidence type="ECO:0000256" key="1">
    <source>
        <dbReference type="SAM" id="Coils"/>
    </source>
</evidence>
<evidence type="ECO:0008006" key="5">
    <source>
        <dbReference type="Google" id="ProtNLM"/>
    </source>
</evidence>
<dbReference type="GO" id="GO:0005813">
    <property type="term" value="C:centrosome"/>
    <property type="evidence" value="ECO:0007669"/>
    <property type="project" value="TreeGrafter"/>
</dbReference>
<evidence type="ECO:0000313" key="4">
    <source>
        <dbReference type="Proteomes" id="UP000694402"/>
    </source>
</evidence>
<feature type="compositionally biased region" description="Basic and acidic residues" evidence="2">
    <location>
        <begin position="1232"/>
        <end position="1243"/>
    </location>
</feature>
<dbReference type="PANTHER" id="PTHR18947:SF31">
    <property type="entry name" value="PROTEIN DAPLE"/>
    <property type="match status" value="1"/>
</dbReference>
<dbReference type="SUPFAM" id="SSF116907">
    <property type="entry name" value="Hook domain"/>
    <property type="match status" value="1"/>
</dbReference>
<feature type="coiled-coil region" evidence="1">
    <location>
        <begin position="450"/>
        <end position="532"/>
    </location>
</feature>
<dbReference type="Ensembl" id="ENSOTST00005172140.1">
    <property type="protein sequence ID" value="ENSOTSP00005123522.1"/>
    <property type="gene ID" value="ENSOTSG00005005731.2"/>
</dbReference>
<evidence type="ECO:0000256" key="2">
    <source>
        <dbReference type="SAM" id="MobiDB-lite"/>
    </source>
</evidence>
<evidence type="ECO:0000313" key="3">
    <source>
        <dbReference type="Ensembl" id="ENSOTSP00005123522.1"/>
    </source>
</evidence>
<feature type="compositionally biased region" description="Polar residues" evidence="2">
    <location>
        <begin position="865"/>
        <end position="876"/>
    </location>
</feature>
<feature type="coiled-coil region" evidence="1">
    <location>
        <begin position="981"/>
        <end position="1207"/>
    </location>
</feature>
<dbReference type="GeneTree" id="ENSGT00940000154785"/>
<feature type="coiled-coil region" evidence="1">
    <location>
        <begin position="159"/>
        <end position="251"/>
    </location>
</feature>
<dbReference type="InterPro" id="IPR036872">
    <property type="entry name" value="CH_dom_sf"/>
</dbReference>
<dbReference type="GO" id="GO:0051959">
    <property type="term" value="F:dynein light intermediate chain binding"/>
    <property type="evidence" value="ECO:0007669"/>
    <property type="project" value="TreeGrafter"/>
</dbReference>
<dbReference type="GO" id="GO:0031122">
    <property type="term" value="P:cytoplasmic microtubule organization"/>
    <property type="evidence" value="ECO:0007669"/>
    <property type="project" value="TreeGrafter"/>
</dbReference>
<gene>
    <name evidence="3" type="primary">CCDC88C</name>
</gene>
<accession>A0AAZ3Q2V1</accession>
<feature type="region of interest" description="Disordered" evidence="2">
    <location>
        <begin position="855"/>
        <end position="892"/>
    </location>
</feature>
<reference evidence="3" key="2">
    <citation type="submission" date="2025-08" db="UniProtKB">
        <authorList>
            <consortium name="Ensembl"/>
        </authorList>
    </citation>
    <scope>IDENTIFICATION</scope>
</reference>
<proteinExistence type="predicted"/>
<keyword evidence="4" id="KW-1185">Reference proteome</keyword>
<dbReference type="Proteomes" id="UP000694402">
    <property type="component" value="Unassembled WGS sequence"/>
</dbReference>
<reference evidence="4" key="1">
    <citation type="journal article" date="2018" name="PLoS ONE">
        <title>Chinook salmon (Oncorhynchus tshawytscha) genome and transcriptome.</title>
        <authorList>
            <person name="Christensen K.A."/>
            <person name="Leong J.S."/>
            <person name="Sakhrani D."/>
            <person name="Biagi C.A."/>
            <person name="Minkley D.R."/>
            <person name="Withler R.E."/>
            <person name="Rondeau E.B."/>
            <person name="Koop B.F."/>
            <person name="Devlin R.H."/>
        </authorList>
    </citation>
    <scope>NUCLEOTIDE SEQUENCE [LARGE SCALE GENOMIC DNA]</scope>
</reference>
<keyword evidence="1" id="KW-0175">Coiled coil</keyword>